<keyword evidence="3" id="KW-1133">Transmembrane helix</keyword>
<feature type="disulfide bond" evidence="1">
    <location>
        <begin position="216"/>
        <end position="225"/>
    </location>
</feature>
<feature type="chain" id="PRO_5043126737" evidence="4">
    <location>
        <begin position="17"/>
        <end position="459"/>
    </location>
</feature>
<dbReference type="PANTHER" id="PTHR24044">
    <property type="entry name" value="NOTCH LIGAND FAMILY MEMBER"/>
    <property type="match status" value="1"/>
</dbReference>
<dbReference type="AlphaFoldDB" id="A0A0N5DB84"/>
<reference evidence="8" key="1">
    <citation type="submission" date="2017-02" db="UniProtKB">
        <authorList>
            <consortium name="WormBaseParasite"/>
        </authorList>
    </citation>
    <scope>IDENTIFICATION</scope>
</reference>
<feature type="signal peptide" evidence="4">
    <location>
        <begin position="1"/>
        <end position="16"/>
    </location>
</feature>
<dbReference type="InterPro" id="IPR000742">
    <property type="entry name" value="EGF"/>
</dbReference>
<accession>A0A0N5DB84</accession>
<keyword evidence="1" id="KW-0245">EGF-like domain</keyword>
<proteinExistence type="predicted"/>
<dbReference type="OMA" id="HCRVFQG"/>
<dbReference type="GO" id="GO:0005112">
    <property type="term" value="F:Notch binding"/>
    <property type="evidence" value="ECO:0007669"/>
    <property type="project" value="TreeGrafter"/>
</dbReference>
<evidence type="ECO:0000256" key="2">
    <source>
        <dbReference type="SAM" id="MobiDB-lite"/>
    </source>
</evidence>
<keyword evidence="7" id="KW-1185">Reference proteome</keyword>
<evidence type="ECO:0000256" key="1">
    <source>
        <dbReference type="PROSITE-ProRule" id="PRU00076"/>
    </source>
</evidence>
<feature type="region of interest" description="Disordered" evidence="2">
    <location>
        <begin position="369"/>
        <end position="393"/>
    </location>
</feature>
<dbReference type="Proteomes" id="UP000276776">
    <property type="component" value="Unassembled WGS sequence"/>
</dbReference>
<feature type="region of interest" description="Disordered" evidence="2">
    <location>
        <begin position="331"/>
        <end position="350"/>
    </location>
</feature>
<comment type="caution">
    <text evidence="1">Lacks conserved residue(s) required for the propagation of feature annotation.</text>
</comment>
<dbReference type="EMBL" id="UYYF01005108">
    <property type="protein sequence ID" value="VDN08126.1"/>
    <property type="molecule type" value="Genomic_DNA"/>
</dbReference>
<dbReference type="PROSITE" id="PS50026">
    <property type="entry name" value="EGF_3"/>
    <property type="match status" value="1"/>
</dbReference>
<dbReference type="Gene3D" id="2.10.25.10">
    <property type="entry name" value="Laminin"/>
    <property type="match status" value="1"/>
</dbReference>
<dbReference type="SUPFAM" id="SSF57196">
    <property type="entry name" value="EGF/Laminin"/>
    <property type="match status" value="1"/>
</dbReference>
<protein>
    <submittedName>
        <fullName evidence="8">EGF-like domain-containing protein</fullName>
    </submittedName>
</protein>
<name>A0A0N5DB84_THECL</name>
<organism evidence="8">
    <name type="scientific">Thelazia callipaeda</name>
    <name type="common">Oriental eyeworm</name>
    <name type="synonym">Parasitic nematode</name>
    <dbReference type="NCBI Taxonomy" id="103827"/>
    <lineage>
        <taxon>Eukaryota</taxon>
        <taxon>Metazoa</taxon>
        <taxon>Ecdysozoa</taxon>
        <taxon>Nematoda</taxon>
        <taxon>Chromadorea</taxon>
        <taxon>Rhabditida</taxon>
        <taxon>Spirurina</taxon>
        <taxon>Spiruromorpha</taxon>
        <taxon>Thelazioidea</taxon>
        <taxon>Thelaziidae</taxon>
        <taxon>Thelazia</taxon>
    </lineage>
</organism>
<evidence type="ECO:0000259" key="5">
    <source>
        <dbReference type="PROSITE" id="PS50026"/>
    </source>
</evidence>
<dbReference type="WBParaSite" id="TCLT_0001044601-mRNA-1">
    <property type="protein sequence ID" value="TCLT_0001044601-mRNA-1"/>
    <property type="gene ID" value="TCLT_0001044601"/>
</dbReference>
<keyword evidence="3" id="KW-0472">Membrane</keyword>
<dbReference type="STRING" id="103827.A0A0N5DB84"/>
<evidence type="ECO:0000313" key="7">
    <source>
        <dbReference type="Proteomes" id="UP000276776"/>
    </source>
</evidence>
<dbReference type="InterPro" id="IPR050906">
    <property type="entry name" value="Notch_signaling"/>
</dbReference>
<dbReference type="OrthoDB" id="10266706at2759"/>
<keyword evidence="1" id="KW-1015">Disulfide bond</keyword>
<feature type="transmembrane region" description="Helical" evidence="3">
    <location>
        <begin position="257"/>
        <end position="277"/>
    </location>
</feature>
<feature type="domain" description="EGF-like" evidence="5">
    <location>
        <begin position="194"/>
        <end position="226"/>
    </location>
</feature>
<gene>
    <name evidence="6" type="ORF">TCLT_LOCUS10435</name>
</gene>
<evidence type="ECO:0000256" key="3">
    <source>
        <dbReference type="SAM" id="Phobius"/>
    </source>
</evidence>
<dbReference type="PANTHER" id="PTHR24044:SF420">
    <property type="entry name" value="DELTA AND NOTCH-LIKE EPIDERMAL GROWTH FACTOR-RELATED RECEPTOR ISOFORM X1"/>
    <property type="match status" value="1"/>
</dbReference>
<sequence length="459" mass="52546">MLIKLLNFALIFAITADNFENNLTRRRTKAALWLPRPFRIICCFGGHPVPQNPQMIRNWTLQESNHLISDHTSEDDILTDSKNDTRRREIALSSCRVYHGNYLLSASALFTLDDFSGINVKCKCPNASNSQNLDKSCRPLKPCLNKGHRSRNSNLLCICPEPYFGDHCGKYCDQGERIKGADGRYYCACIPFYVGEECRDMVCLNGGTEVRRRCRCPPNFFGYHCEIDANHTSVVSRFHGYEEQAVYQDSDLFSRDISSTIFSVVMILVLVLSMYLLMKHRMQVQNRVTAFRREAVLRSAMEFNPRRIIREDSNYLSFQVIPFRNEGPPPYVITSQRGRTRRRDNDLPPLPNYEDAIKLPAFIRTPLEEESSVEVDESITTDERSPNESEISCSTREENIAELCTPVYSLPVNESIVESVAEPSSSVLRRESPSPCINAIFQTDNDFKLSRDLSTRRSI</sequence>
<dbReference type="PROSITE" id="PS00022">
    <property type="entry name" value="EGF_1"/>
    <property type="match status" value="2"/>
</dbReference>
<reference evidence="6 7" key="2">
    <citation type="submission" date="2018-11" db="EMBL/GenBank/DDBJ databases">
        <authorList>
            <consortium name="Pathogen Informatics"/>
        </authorList>
    </citation>
    <scope>NUCLEOTIDE SEQUENCE [LARGE SCALE GENOMIC DNA]</scope>
</reference>
<evidence type="ECO:0000256" key="4">
    <source>
        <dbReference type="SAM" id="SignalP"/>
    </source>
</evidence>
<keyword evidence="3" id="KW-0812">Transmembrane</keyword>
<keyword evidence="4" id="KW-0732">Signal</keyword>
<evidence type="ECO:0000313" key="8">
    <source>
        <dbReference type="WBParaSite" id="TCLT_0001044601-mRNA-1"/>
    </source>
</evidence>
<feature type="compositionally biased region" description="Acidic residues" evidence="2">
    <location>
        <begin position="369"/>
        <end position="380"/>
    </location>
</feature>
<evidence type="ECO:0000313" key="6">
    <source>
        <dbReference type="EMBL" id="VDN08126.1"/>
    </source>
</evidence>